<protein>
    <recommendedName>
        <fullName evidence="3">Aromatic hydrocarbon degradation protein</fullName>
    </recommendedName>
</protein>
<evidence type="ECO:0000313" key="1">
    <source>
        <dbReference type="EMBL" id="RDB35570.1"/>
    </source>
</evidence>
<sequence>MQWSLLKFIVIIIFFFPTFSKADWWHHNSFLVGTVAPSVGGAFTAIANTPAAVFYNPAGIVFAKETEVTVSTNTVYNSTITQQGFLGNNTSKFILTDSDFISGILGSVMRFDFSIPVTFAIALYNKDYINLDSNIRSFDSNNTINSNFIQKVHSTDNVYAVAVAFPVSEDMSLGLTLGAFNIQYSEIQTAINIHGPFPNPDSPGNNLHLVENWIYYSDWYVRGLEVGIGSIYKPYENLSLGLSGKYRFILNQGAKSNLNDNSVLTDINFVPLGSNSYQAEQFLNQNHPKNFDKIFDQLPFMIRAGFAYSPAEFQTLSGDIIFHSKADSPNGFYRLKSVFDFAFGSQTNVFDLFNFNLGFFTNNWCGDPSVEDQFINVNFNGYTAGINYTRGKTLYSVTFLTQISKPEAEYKLEAFYSTGDNNPKVNWQSFILNFGMSSEIE</sequence>
<comment type="caution">
    <text evidence="1">The sequence shown here is derived from an EMBL/GenBank/DDBJ whole genome shotgun (WGS) entry which is preliminary data.</text>
</comment>
<keyword evidence="2" id="KW-1185">Reference proteome</keyword>
<organism evidence="1 2">
    <name type="scientific">Spirobacillus cienkowskii</name>
    <dbReference type="NCBI Taxonomy" id="495820"/>
    <lineage>
        <taxon>Bacteria</taxon>
        <taxon>Pseudomonadati</taxon>
        <taxon>Bdellovibrionota</taxon>
        <taxon>Oligoflexia</taxon>
        <taxon>Silvanigrellales</taxon>
        <taxon>Spirobacillus</taxon>
    </lineage>
</organism>
<proteinExistence type="predicted"/>
<reference evidence="1" key="1">
    <citation type="submission" date="2018-04" db="EMBL/GenBank/DDBJ databases">
        <title>Draft genome sequence of the Candidatus Spirobacillus cienkowskii, a pathogen of freshwater Daphnia species, reconstructed from hemolymph metagenomic reads.</title>
        <authorList>
            <person name="Bresciani L."/>
            <person name="Lemos L.N."/>
            <person name="Wale N."/>
            <person name="Lin J.Y."/>
            <person name="Fernandes G.R."/>
            <person name="Duffy M.A."/>
            <person name="Rodrigues J.M."/>
        </authorList>
    </citation>
    <scope>NUCLEOTIDE SEQUENCE [LARGE SCALE GENOMIC DNA]</scope>
    <source>
        <strain evidence="1">Binning01</strain>
    </source>
</reference>
<evidence type="ECO:0000313" key="2">
    <source>
        <dbReference type="Proteomes" id="UP000253934"/>
    </source>
</evidence>
<evidence type="ECO:0008006" key="3">
    <source>
        <dbReference type="Google" id="ProtNLM"/>
    </source>
</evidence>
<dbReference type="AlphaFoldDB" id="A0A369KQC2"/>
<name>A0A369KQC2_9BACT</name>
<gene>
    <name evidence="1" type="ORF">DCC88_09495</name>
</gene>
<dbReference type="EMBL" id="QOVW01000081">
    <property type="protein sequence ID" value="RDB35570.1"/>
    <property type="molecule type" value="Genomic_DNA"/>
</dbReference>
<dbReference type="Gene3D" id="2.40.160.60">
    <property type="entry name" value="Outer membrane protein transport protein (OMPP1/FadL/TodX)"/>
    <property type="match status" value="1"/>
</dbReference>
<dbReference type="Proteomes" id="UP000253934">
    <property type="component" value="Unassembled WGS sequence"/>
</dbReference>
<accession>A0A369KQC2</accession>